<dbReference type="CDD" id="cd01949">
    <property type="entry name" value="GGDEF"/>
    <property type="match status" value="1"/>
</dbReference>
<dbReference type="Proteomes" id="UP000264541">
    <property type="component" value="Unassembled WGS sequence"/>
</dbReference>
<sequence length="619" mass="70993">MEPPTIQWINELKSSFLNQIYEADGHLVYEEVAGSLLSEIKTLFGLEEVTLYKWNDWKQQLFVEVSTNPGYQSSIEDSYILCIDFESLLDKRVFYRDFPMKELKKYSLILPMMDDRRTLGLLAITEKNGTNLLRLGSEDWEEFARECYKLIQAASSVSKIVAEEKRYKQLFRVTEKFHSSMSMDAVLGEIISALQEVYPSFTYYLLLSHDNNHENLPIKDLEYDSDNVAAMQAYVSGTIQFEDSISERRSVLYAPLKGKQGVYGVLQVIAQDTLVFPKNEVEFINLLANTAGSALENAQLYQQSKRLISDLQLINETSHRLNSNLRLSETMNYMEEQIRKSFKAEEIGFVMITTAETETAVLGSTDFFQTAAARKYITYVGKKISKEKDSLFIGDLSLQCPEKEIKYRSIMAVPMVQSEDLRGFALVMHQEPYYFSFEMFKLLQSLIYHSTLALANAILREELEKMVITDHLTGLYSRSYLDERMQESMKLDEEGTFILIDIDNFKIVNDTYGHQTGDDILIQVANLIKTNIRDSDVGARWGGEELAIYLPRVSLEIGVTIAERLLLKVEQLSTPKVTISCGVSYWKQSRIDSAKELFRRADEALYRAKNSGKNKVLVH</sequence>
<organism evidence="2 3">
    <name type="scientific">Peribacillus saganii</name>
    <dbReference type="NCBI Taxonomy" id="2303992"/>
    <lineage>
        <taxon>Bacteria</taxon>
        <taxon>Bacillati</taxon>
        <taxon>Bacillota</taxon>
        <taxon>Bacilli</taxon>
        <taxon>Bacillales</taxon>
        <taxon>Bacillaceae</taxon>
        <taxon>Peribacillus</taxon>
    </lineage>
</organism>
<dbReference type="GO" id="GO:0052621">
    <property type="term" value="F:diguanylate cyclase activity"/>
    <property type="evidence" value="ECO:0007669"/>
    <property type="project" value="TreeGrafter"/>
</dbReference>
<dbReference type="PANTHER" id="PTHR45138">
    <property type="entry name" value="REGULATORY COMPONENTS OF SENSORY TRANSDUCTION SYSTEM"/>
    <property type="match status" value="1"/>
</dbReference>
<name>A0A372LIL8_9BACI</name>
<dbReference type="PROSITE" id="PS50887">
    <property type="entry name" value="GGDEF"/>
    <property type="match status" value="1"/>
</dbReference>
<dbReference type="RefSeq" id="WP_117328094.1">
    <property type="nucleotide sequence ID" value="NZ_QVTE01000053.1"/>
</dbReference>
<dbReference type="Pfam" id="PF00990">
    <property type="entry name" value="GGDEF"/>
    <property type="match status" value="1"/>
</dbReference>
<dbReference type="OrthoDB" id="9759607at2"/>
<dbReference type="InterPro" id="IPR000160">
    <property type="entry name" value="GGDEF_dom"/>
</dbReference>
<protein>
    <submittedName>
        <fullName evidence="2">Diguanylate cyclase</fullName>
    </submittedName>
</protein>
<dbReference type="SUPFAM" id="SSF55781">
    <property type="entry name" value="GAF domain-like"/>
    <property type="match status" value="2"/>
</dbReference>
<keyword evidence="3" id="KW-1185">Reference proteome</keyword>
<dbReference type="EMBL" id="QVTE01000053">
    <property type="protein sequence ID" value="RFU66158.1"/>
    <property type="molecule type" value="Genomic_DNA"/>
</dbReference>
<dbReference type="GO" id="GO:0043709">
    <property type="term" value="P:cell adhesion involved in single-species biofilm formation"/>
    <property type="evidence" value="ECO:0007669"/>
    <property type="project" value="TreeGrafter"/>
</dbReference>
<dbReference type="SUPFAM" id="SSF55073">
    <property type="entry name" value="Nucleotide cyclase"/>
    <property type="match status" value="1"/>
</dbReference>
<proteinExistence type="predicted"/>
<dbReference type="FunFam" id="3.30.70.270:FF:000001">
    <property type="entry name" value="Diguanylate cyclase domain protein"/>
    <property type="match status" value="1"/>
</dbReference>
<gene>
    <name evidence="2" type="ORF">D0469_17890</name>
</gene>
<dbReference type="GO" id="GO:1902201">
    <property type="term" value="P:negative regulation of bacterial-type flagellum-dependent cell motility"/>
    <property type="evidence" value="ECO:0007669"/>
    <property type="project" value="TreeGrafter"/>
</dbReference>
<comment type="caution">
    <text evidence="2">The sequence shown here is derived from an EMBL/GenBank/DDBJ whole genome shotgun (WGS) entry which is preliminary data.</text>
</comment>
<dbReference type="InterPro" id="IPR029787">
    <property type="entry name" value="Nucleotide_cyclase"/>
</dbReference>
<dbReference type="Gene3D" id="3.30.70.270">
    <property type="match status" value="1"/>
</dbReference>
<dbReference type="Gene3D" id="3.30.450.40">
    <property type="match status" value="2"/>
</dbReference>
<dbReference type="InterPro" id="IPR043128">
    <property type="entry name" value="Rev_trsase/Diguanyl_cyclase"/>
</dbReference>
<dbReference type="AlphaFoldDB" id="A0A372LIL8"/>
<feature type="domain" description="GGDEF" evidence="1">
    <location>
        <begin position="493"/>
        <end position="619"/>
    </location>
</feature>
<reference evidence="2 3" key="1">
    <citation type="submission" date="2018-08" db="EMBL/GenBank/DDBJ databases">
        <title>Bacillus chawlae sp. nov., Bacillus glennii sp. nov., and Bacillus saganii sp. nov. Isolated from the Vehicle Assembly Building at Kennedy Space Center where the Viking Spacecraft were Assembled.</title>
        <authorList>
            <person name="Seuylemezian A."/>
            <person name="Vaishampayan P."/>
        </authorList>
    </citation>
    <scope>NUCLEOTIDE SEQUENCE [LARGE SCALE GENOMIC DNA]</scope>
    <source>
        <strain evidence="2 3">V47-23a</strain>
    </source>
</reference>
<dbReference type="NCBIfam" id="TIGR00254">
    <property type="entry name" value="GGDEF"/>
    <property type="match status" value="1"/>
</dbReference>
<dbReference type="SMART" id="SM00267">
    <property type="entry name" value="GGDEF"/>
    <property type="match status" value="1"/>
</dbReference>
<dbReference type="InterPro" id="IPR050469">
    <property type="entry name" value="Diguanylate_Cyclase"/>
</dbReference>
<evidence type="ECO:0000313" key="3">
    <source>
        <dbReference type="Proteomes" id="UP000264541"/>
    </source>
</evidence>
<evidence type="ECO:0000259" key="1">
    <source>
        <dbReference type="PROSITE" id="PS50887"/>
    </source>
</evidence>
<dbReference type="InterPro" id="IPR029016">
    <property type="entry name" value="GAF-like_dom_sf"/>
</dbReference>
<dbReference type="PANTHER" id="PTHR45138:SF9">
    <property type="entry name" value="DIGUANYLATE CYCLASE DGCM-RELATED"/>
    <property type="match status" value="1"/>
</dbReference>
<accession>A0A372LIL8</accession>
<evidence type="ECO:0000313" key="2">
    <source>
        <dbReference type="EMBL" id="RFU66158.1"/>
    </source>
</evidence>
<dbReference type="GO" id="GO:0005886">
    <property type="term" value="C:plasma membrane"/>
    <property type="evidence" value="ECO:0007669"/>
    <property type="project" value="TreeGrafter"/>
</dbReference>